<dbReference type="InterPro" id="IPR000182">
    <property type="entry name" value="GNAT_dom"/>
</dbReference>
<evidence type="ECO:0000256" key="2">
    <source>
        <dbReference type="ARBA" id="ARBA00023315"/>
    </source>
</evidence>
<feature type="domain" description="N-acetyltransferase" evidence="3">
    <location>
        <begin position="1"/>
        <end position="137"/>
    </location>
</feature>
<dbReference type="CDD" id="cd04301">
    <property type="entry name" value="NAT_SF"/>
    <property type="match status" value="1"/>
</dbReference>
<evidence type="ECO:0000259" key="3">
    <source>
        <dbReference type="PROSITE" id="PS51186"/>
    </source>
</evidence>
<gene>
    <name evidence="4" type="primary">mshD_1</name>
    <name evidence="4" type="ORF">C1752_00370</name>
</gene>
<dbReference type="SUPFAM" id="SSF55729">
    <property type="entry name" value="Acyl-CoA N-acyltransferases (Nat)"/>
    <property type="match status" value="1"/>
</dbReference>
<dbReference type="Pfam" id="PF00583">
    <property type="entry name" value="Acetyltransf_1"/>
    <property type="match status" value="2"/>
</dbReference>
<proteinExistence type="predicted"/>
<dbReference type="InterPro" id="IPR050680">
    <property type="entry name" value="YpeA/RimI_acetyltransf"/>
</dbReference>
<dbReference type="PROSITE" id="PS51186">
    <property type="entry name" value="GNAT"/>
    <property type="match status" value="2"/>
</dbReference>
<protein>
    <submittedName>
        <fullName evidence="4">Mycothiol acetyltransferase</fullName>
        <ecNumber evidence="4">2.3.1.189</ecNumber>
    </submittedName>
</protein>
<evidence type="ECO:0000256" key="1">
    <source>
        <dbReference type="ARBA" id="ARBA00022679"/>
    </source>
</evidence>
<dbReference type="Proteomes" id="UP000248857">
    <property type="component" value="Unassembled WGS sequence"/>
</dbReference>
<dbReference type="AlphaFoldDB" id="A0A2W1JPF0"/>
<sequence length="303" mass="34877">MTVSCDADNVEYSATAEDVANACLSLANCDLEQDVIFAEVNGEFIGYGRCFWYLEANDGPYLYDFLVAVVPEWRRQGIGQVLLRWLESRLRTIAAEHPGEHSKFLQSCTAHGHVGTETMLEEEGYKPVRYSNEMHRETLDDIPNFPMPAGLEVRPVLPEHYRAIWGTAEEASQDHWGYTPSTEEQYQAWLIHKTVFQPHLWQIAWDVETDQIAGQVRTFINHAQNEKYDCKRGFTEFICVRRPWRRRGLARALISLSLKVQKEQGMTESVLGVDSENISGANRLYEDCGFRVVKRHSVYRKLL</sequence>
<name>A0A2W1JPF0_9CYAN</name>
<dbReference type="OrthoDB" id="9799092at2"/>
<dbReference type="PANTHER" id="PTHR43420">
    <property type="entry name" value="ACETYLTRANSFERASE"/>
    <property type="match status" value="1"/>
</dbReference>
<evidence type="ECO:0000313" key="5">
    <source>
        <dbReference type="Proteomes" id="UP000248857"/>
    </source>
</evidence>
<dbReference type="PANTHER" id="PTHR43420:SF12">
    <property type="entry name" value="N-ACETYLTRANSFERASE DOMAIN-CONTAINING PROTEIN"/>
    <property type="match status" value="1"/>
</dbReference>
<organism evidence="4 5">
    <name type="scientific">Acaryochloris thomasi RCC1774</name>
    <dbReference type="NCBI Taxonomy" id="1764569"/>
    <lineage>
        <taxon>Bacteria</taxon>
        <taxon>Bacillati</taxon>
        <taxon>Cyanobacteriota</taxon>
        <taxon>Cyanophyceae</taxon>
        <taxon>Acaryochloridales</taxon>
        <taxon>Acaryochloridaceae</taxon>
        <taxon>Acaryochloris</taxon>
        <taxon>Acaryochloris thomasi</taxon>
    </lineage>
</organism>
<dbReference type="EC" id="2.3.1.189" evidence="4"/>
<accession>A0A2W1JPF0</accession>
<dbReference type="Gene3D" id="3.40.630.30">
    <property type="match status" value="1"/>
</dbReference>
<dbReference type="EMBL" id="PQWO01000001">
    <property type="protein sequence ID" value="PZD75193.1"/>
    <property type="molecule type" value="Genomic_DNA"/>
</dbReference>
<dbReference type="InterPro" id="IPR016181">
    <property type="entry name" value="Acyl_CoA_acyltransferase"/>
</dbReference>
<feature type="domain" description="N-acetyltransferase" evidence="3">
    <location>
        <begin position="151"/>
        <end position="303"/>
    </location>
</feature>
<evidence type="ECO:0000313" key="4">
    <source>
        <dbReference type="EMBL" id="PZD75193.1"/>
    </source>
</evidence>
<keyword evidence="2 4" id="KW-0012">Acyltransferase</keyword>
<keyword evidence="5" id="KW-1185">Reference proteome</keyword>
<dbReference type="RefSeq" id="WP_110984345.1">
    <property type="nucleotide sequence ID" value="NZ_CAWNWM010000001.1"/>
</dbReference>
<dbReference type="GO" id="GO:0035447">
    <property type="term" value="F:mycothiol synthase activity"/>
    <property type="evidence" value="ECO:0007669"/>
    <property type="project" value="UniProtKB-EC"/>
</dbReference>
<reference evidence="4 5" key="1">
    <citation type="journal article" date="2018" name="Sci. Rep.">
        <title>A novel species of the marine cyanobacterium Acaryochloris with a unique pigment content and lifestyle.</title>
        <authorList>
            <person name="Partensky F."/>
            <person name="Six C."/>
            <person name="Ratin M."/>
            <person name="Garczarek L."/>
            <person name="Vaulot D."/>
            <person name="Probert I."/>
            <person name="Calteau A."/>
            <person name="Gourvil P."/>
            <person name="Marie D."/>
            <person name="Grebert T."/>
            <person name="Bouchier C."/>
            <person name="Le Panse S."/>
            <person name="Gachenot M."/>
            <person name="Rodriguez F."/>
            <person name="Garrido J.L."/>
        </authorList>
    </citation>
    <scope>NUCLEOTIDE SEQUENCE [LARGE SCALE GENOMIC DNA]</scope>
    <source>
        <strain evidence="4 5">RCC1774</strain>
    </source>
</reference>
<keyword evidence="1 4" id="KW-0808">Transferase</keyword>
<comment type="caution">
    <text evidence="4">The sequence shown here is derived from an EMBL/GenBank/DDBJ whole genome shotgun (WGS) entry which is preliminary data.</text>
</comment>